<sequence length="140" mass="15401">MAPAEEPVAFELTLPGSPAVWSLAGPAVAPRLGLRKPERTSLKGVLLQGRPGHCLQGFGLWTFIRPGCRGLVWLKLKVGRKEVEETHLRLLNFLLGVPLSHVMAPSRLLLPEGKGPDKVQMWPRRDPPAPWLRLGEGVRA</sequence>
<dbReference type="EMBL" id="JAINUG010000305">
    <property type="protein sequence ID" value="KAJ8378955.1"/>
    <property type="molecule type" value="Genomic_DNA"/>
</dbReference>
<dbReference type="Proteomes" id="UP001221898">
    <property type="component" value="Unassembled WGS sequence"/>
</dbReference>
<evidence type="ECO:0000313" key="2">
    <source>
        <dbReference type="Proteomes" id="UP001221898"/>
    </source>
</evidence>
<comment type="caution">
    <text evidence="1">The sequence shown here is derived from an EMBL/GenBank/DDBJ whole genome shotgun (WGS) entry which is preliminary data.</text>
</comment>
<keyword evidence="2" id="KW-1185">Reference proteome</keyword>
<organism evidence="1 2">
    <name type="scientific">Aldrovandia affinis</name>
    <dbReference type="NCBI Taxonomy" id="143900"/>
    <lineage>
        <taxon>Eukaryota</taxon>
        <taxon>Metazoa</taxon>
        <taxon>Chordata</taxon>
        <taxon>Craniata</taxon>
        <taxon>Vertebrata</taxon>
        <taxon>Euteleostomi</taxon>
        <taxon>Actinopterygii</taxon>
        <taxon>Neopterygii</taxon>
        <taxon>Teleostei</taxon>
        <taxon>Notacanthiformes</taxon>
        <taxon>Halosauridae</taxon>
        <taxon>Aldrovandia</taxon>
    </lineage>
</organism>
<accession>A0AAD7RF64</accession>
<name>A0AAD7RF64_9TELE</name>
<evidence type="ECO:0000313" key="1">
    <source>
        <dbReference type="EMBL" id="KAJ8378955.1"/>
    </source>
</evidence>
<proteinExistence type="predicted"/>
<dbReference type="AlphaFoldDB" id="A0AAD7RF64"/>
<protein>
    <submittedName>
        <fullName evidence="1">Uncharacterized protein</fullName>
    </submittedName>
</protein>
<reference evidence="1" key="1">
    <citation type="journal article" date="2023" name="Science">
        <title>Genome structures resolve the early diversification of teleost fishes.</title>
        <authorList>
            <person name="Parey E."/>
            <person name="Louis A."/>
            <person name="Montfort J."/>
            <person name="Bouchez O."/>
            <person name="Roques C."/>
            <person name="Iampietro C."/>
            <person name="Lluch J."/>
            <person name="Castinel A."/>
            <person name="Donnadieu C."/>
            <person name="Desvignes T."/>
            <person name="Floi Bucao C."/>
            <person name="Jouanno E."/>
            <person name="Wen M."/>
            <person name="Mejri S."/>
            <person name="Dirks R."/>
            <person name="Jansen H."/>
            <person name="Henkel C."/>
            <person name="Chen W.J."/>
            <person name="Zahm M."/>
            <person name="Cabau C."/>
            <person name="Klopp C."/>
            <person name="Thompson A.W."/>
            <person name="Robinson-Rechavi M."/>
            <person name="Braasch I."/>
            <person name="Lecointre G."/>
            <person name="Bobe J."/>
            <person name="Postlethwait J.H."/>
            <person name="Berthelot C."/>
            <person name="Roest Crollius H."/>
            <person name="Guiguen Y."/>
        </authorList>
    </citation>
    <scope>NUCLEOTIDE SEQUENCE</scope>
    <source>
        <strain evidence="1">NC1722</strain>
    </source>
</reference>
<gene>
    <name evidence="1" type="ORF">AAFF_G00232490</name>
</gene>